<feature type="compositionally biased region" description="Basic residues" evidence="1">
    <location>
        <begin position="256"/>
        <end position="266"/>
    </location>
</feature>
<keyword evidence="3" id="KW-1185">Reference proteome</keyword>
<dbReference type="PANTHER" id="PTHR21521">
    <property type="entry name" value="AMUN, ISOFORM A"/>
    <property type="match status" value="1"/>
</dbReference>
<name>A0A2P4WYS6_9STRA</name>
<accession>A0A2P4WYS6</accession>
<organism evidence="2 3">
    <name type="scientific">Phytophthora palmivora</name>
    <dbReference type="NCBI Taxonomy" id="4796"/>
    <lineage>
        <taxon>Eukaryota</taxon>
        <taxon>Sar</taxon>
        <taxon>Stramenopiles</taxon>
        <taxon>Oomycota</taxon>
        <taxon>Peronosporomycetes</taxon>
        <taxon>Peronosporales</taxon>
        <taxon>Peronosporaceae</taxon>
        <taxon>Phytophthora</taxon>
    </lineage>
</organism>
<protein>
    <submittedName>
        <fullName evidence="2">Uncharacterized protein</fullName>
    </submittedName>
</protein>
<evidence type="ECO:0000313" key="2">
    <source>
        <dbReference type="EMBL" id="POM58444.1"/>
    </source>
</evidence>
<dbReference type="Proteomes" id="UP000237271">
    <property type="component" value="Unassembled WGS sequence"/>
</dbReference>
<sequence length="266" mass="29929">MALWSCSSEAAWTAPWTRYDAVLQSLQKSDLVELDAWYLTSFPSILRTREPEPHMTQQELTRLMEWKLKKGKWRPQLMKFVSGLSESDVKQASLDAFKKLKGGDLRAATEALCVLKGVGPATASAVLAAYDESVPFMADEALEAIAGIIGPRKYTLPHFLSFAEQLRAKAQWLNEQRAANDDKKAGDTDLWTAQRVQLCLYAKAHDGTATVSSKKKTTSPTTKRKRDKPATSSPTKKTKEVMQEESVEDRDQPLRRSQRKRQRPMA</sequence>
<evidence type="ECO:0000313" key="3">
    <source>
        <dbReference type="Proteomes" id="UP000237271"/>
    </source>
</evidence>
<gene>
    <name evidence="2" type="ORF">PHPALM_36906</name>
</gene>
<dbReference type="PANTHER" id="PTHR21521:SF0">
    <property type="entry name" value="AMUN, ISOFORM A"/>
    <property type="match status" value="1"/>
</dbReference>
<feature type="compositionally biased region" description="Basic residues" evidence="1">
    <location>
        <begin position="213"/>
        <end position="227"/>
    </location>
</feature>
<feature type="region of interest" description="Disordered" evidence="1">
    <location>
        <begin position="209"/>
        <end position="266"/>
    </location>
</feature>
<comment type="caution">
    <text evidence="2">The sequence shown here is derived from an EMBL/GenBank/DDBJ whole genome shotgun (WGS) entry which is preliminary data.</text>
</comment>
<evidence type="ECO:0000256" key="1">
    <source>
        <dbReference type="SAM" id="MobiDB-lite"/>
    </source>
</evidence>
<dbReference type="OrthoDB" id="8249012at2759"/>
<dbReference type="AlphaFoldDB" id="A0A2P4WYS6"/>
<dbReference type="EMBL" id="NCKW01020241">
    <property type="protein sequence ID" value="POM58444.1"/>
    <property type="molecule type" value="Genomic_DNA"/>
</dbReference>
<dbReference type="Gene3D" id="1.10.340.30">
    <property type="entry name" value="Hypothetical protein, domain 2"/>
    <property type="match status" value="1"/>
</dbReference>
<proteinExistence type="predicted"/>
<reference evidence="2 3" key="1">
    <citation type="journal article" date="2017" name="Genome Biol. Evol.">
        <title>Phytophthora megakarya and P. palmivora, closely related causal agents of cacao black pod rot, underwent increases in genome sizes and gene numbers by different mechanisms.</title>
        <authorList>
            <person name="Ali S.S."/>
            <person name="Shao J."/>
            <person name="Lary D.J."/>
            <person name="Kronmiller B."/>
            <person name="Shen D."/>
            <person name="Strem M.D."/>
            <person name="Amoako-Attah I."/>
            <person name="Akrofi A.Y."/>
            <person name="Begoude B.A."/>
            <person name="Ten Hoopen G.M."/>
            <person name="Coulibaly K."/>
            <person name="Kebe B.I."/>
            <person name="Melnick R.L."/>
            <person name="Guiltinan M.J."/>
            <person name="Tyler B.M."/>
            <person name="Meinhardt L.W."/>
            <person name="Bailey B.A."/>
        </authorList>
    </citation>
    <scope>NUCLEOTIDE SEQUENCE [LARGE SCALE GENOMIC DNA]</scope>
    <source>
        <strain evidence="3">sbr112.9</strain>
    </source>
</reference>